<dbReference type="GO" id="GO:0005886">
    <property type="term" value="C:plasma membrane"/>
    <property type="evidence" value="ECO:0007669"/>
    <property type="project" value="UniProtKB-SubCell"/>
</dbReference>
<feature type="domain" description="ABC transporter" evidence="9">
    <location>
        <begin position="1"/>
        <end position="239"/>
    </location>
</feature>
<dbReference type="AlphaFoldDB" id="A0A4R1NDK7"/>
<keyword evidence="6 8" id="KW-1278">Translocase</keyword>
<dbReference type="RefSeq" id="WP_132921619.1">
    <property type="nucleotide sequence ID" value="NZ_SJOI01000001.1"/>
</dbReference>
<dbReference type="PANTHER" id="PTHR42734">
    <property type="entry name" value="METAL TRANSPORT SYSTEM ATP-BINDING PROTEIN TM_0124-RELATED"/>
    <property type="match status" value="1"/>
</dbReference>
<feature type="binding site" evidence="8">
    <location>
        <begin position="35"/>
        <end position="42"/>
    </location>
    <ligand>
        <name>ATP</name>
        <dbReference type="ChEBI" id="CHEBI:30616"/>
    </ligand>
</feature>
<dbReference type="Proteomes" id="UP000294555">
    <property type="component" value="Unassembled WGS sequence"/>
</dbReference>
<dbReference type="OrthoDB" id="5292475at2"/>
<protein>
    <recommendedName>
        <fullName evidence="8">Vitamin B12 import ATP-binding protein BtuD</fullName>
        <ecNumber evidence="8">7.6.2.8</ecNumber>
    </recommendedName>
    <alternativeName>
        <fullName evidence="8">Vitamin B12-transporting ATPase</fullName>
    </alternativeName>
</protein>
<comment type="caution">
    <text evidence="10">The sequence shown here is derived from an EMBL/GenBank/DDBJ whole genome shotgun (WGS) entry which is preliminary data.</text>
</comment>
<dbReference type="PROSITE" id="PS50893">
    <property type="entry name" value="ABC_TRANSPORTER_2"/>
    <property type="match status" value="1"/>
</dbReference>
<organism evidence="10 11">
    <name type="scientific">Sodalis ligni</name>
    <dbReference type="NCBI Taxonomy" id="2697027"/>
    <lineage>
        <taxon>Bacteria</taxon>
        <taxon>Pseudomonadati</taxon>
        <taxon>Pseudomonadota</taxon>
        <taxon>Gammaproteobacteria</taxon>
        <taxon>Enterobacterales</taxon>
        <taxon>Bruguierivoracaceae</taxon>
        <taxon>Sodalis</taxon>
    </lineage>
</organism>
<dbReference type="NCBIfam" id="NF002981">
    <property type="entry name" value="PRK03695.1"/>
    <property type="match status" value="1"/>
</dbReference>
<evidence type="ECO:0000259" key="9">
    <source>
        <dbReference type="PROSITE" id="PS50893"/>
    </source>
</evidence>
<dbReference type="InterPro" id="IPR003593">
    <property type="entry name" value="AAA+_ATPase"/>
</dbReference>
<keyword evidence="3" id="KW-0997">Cell inner membrane</keyword>
<dbReference type="PROSITE" id="PS00211">
    <property type="entry name" value="ABC_TRANSPORTER_1"/>
    <property type="match status" value="1"/>
</dbReference>
<evidence type="ECO:0000256" key="4">
    <source>
        <dbReference type="ARBA" id="ARBA00022741"/>
    </source>
</evidence>
<dbReference type="InterPro" id="IPR027417">
    <property type="entry name" value="P-loop_NTPase"/>
</dbReference>
<comment type="subcellular location">
    <subcellularLocation>
        <location evidence="8">Cell membrane</location>
        <topology evidence="8">Peripheral membrane protein</topology>
    </subcellularLocation>
</comment>
<keyword evidence="7 8" id="KW-0472">Membrane</keyword>
<evidence type="ECO:0000256" key="5">
    <source>
        <dbReference type="ARBA" id="ARBA00022840"/>
    </source>
</evidence>
<dbReference type="PANTHER" id="PTHR42734:SF18">
    <property type="entry name" value="VITAMIN B12 IMPORT ATP-BINDING PROTEIN BTUD"/>
    <property type="match status" value="1"/>
</dbReference>
<evidence type="ECO:0000256" key="1">
    <source>
        <dbReference type="ARBA" id="ARBA00022448"/>
    </source>
</evidence>
<name>A0A4R1NDK7_9GAMM</name>
<accession>A0A4R1NDK7</accession>
<proteinExistence type="inferred from homology"/>
<dbReference type="EC" id="7.6.2.8" evidence="8"/>
<dbReference type="GO" id="GO:0016887">
    <property type="term" value="F:ATP hydrolysis activity"/>
    <property type="evidence" value="ECO:0007669"/>
    <property type="project" value="InterPro"/>
</dbReference>
<dbReference type="CDD" id="cd03214">
    <property type="entry name" value="ABC_Iron-Siderophores_B12_Hemin"/>
    <property type="match status" value="1"/>
</dbReference>
<dbReference type="Pfam" id="PF00005">
    <property type="entry name" value="ABC_tran"/>
    <property type="match status" value="1"/>
</dbReference>
<dbReference type="GO" id="GO:0015420">
    <property type="term" value="F:ABC-type vitamin B12 transporter activity"/>
    <property type="evidence" value="ECO:0007669"/>
    <property type="project" value="UniProtKB-UniRule"/>
</dbReference>
<dbReference type="Gene3D" id="3.40.50.300">
    <property type="entry name" value="P-loop containing nucleotide triphosphate hydrolases"/>
    <property type="match status" value="1"/>
</dbReference>
<dbReference type="InterPro" id="IPR003439">
    <property type="entry name" value="ABC_transporter-like_ATP-bd"/>
</dbReference>
<evidence type="ECO:0000256" key="6">
    <source>
        <dbReference type="ARBA" id="ARBA00022967"/>
    </source>
</evidence>
<reference evidence="10 11" key="1">
    <citation type="submission" date="2019-02" db="EMBL/GenBank/DDBJ databases">
        <title>Investigation of anaerobic lignin degradation for improved lignocellulosic biofuels.</title>
        <authorList>
            <person name="Deangelis K."/>
        </authorList>
    </citation>
    <scope>NUCLEOTIDE SEQUENCE [LARGE SCALE GENOMIC DNA]</scope>
    <source>
        <strain evidence="10 11">159R</strain>
    </source>
</reference>
<comment type="function">
    <text evidence="8">Part of the ABC transporter complex BtuCDF involved in vitamin B12 import. Responsible for energy coupling to the transport system.</text>
</comment>
<dbReference type="EMBL" id="SJOI01000001">
    <property type="protein sequence ID" value="TCL02686.1"/>
    <property type="molecule type" value="Genomic_DNA"/>
</dbReference>
<dbReference type="InterPro" id="IPR017871">
    <property type="entry name" value="ABC_transporter-like_CS"/>
</dbReference>
<evidence type="ECO:0000256" key="2">
    <source>
        <dbReference type="ARBA" id="ARBA00022475"/>
    </source>
</evidence>
<dbReference type="SUPFAM" id="SSF52540">
    <property type="entry name" value="P-loop containing nucleoside triphosphate hydrolases"/>
    <property type="match status" value="1"/>
</dbReference>
<evidence type="ECO:0000313" key="10">
    <source>
        <dbReference type="EMBL" id="TCL02686.1"/>
    </source>
</evidence>
<keyword evidence="5 8" id="KW-0067">ATP-binding</keyword>
<dbReference type="HAMAP" id="MF_01005">
    <property type="entry name" value="BtuD"/>
    <property type="match status" value="1"/>
</dbReference>
<comment type="similarity">
    <text evidence="8">Belongs to the ABC transporter superfamily. Vitamin B12 importer (TC 3.A.1.13.1) family.</text>
</comment>
<evidence type="ECO:0000313" key="11">
    <source>
        <dbReference type="Proteomes" id="UP000294555"/>
    </source>
</evidence>
<evidence type="ECO:0000256" key="3">
    <source>
        <dbReference type="ARBA" id="ARBA00022519"/>
    </source>
</evidence>
<sequence>MTTSLVLDLRQVAVRQRLRPLSLQVPAGSLIHLIGPNGAGKSTLLSAIGGLTSCEGEIRLLDRPLRQWSSAELALHRGYLCQQALPYALMPVFQYLTLHQPRNAAERDIDGAVGYLAEALSLADKLNRPLNRLSGGEWQRVRLAAVLLQVWPAINPRASLLLLDEPAASLDIAQRVALDSLLSELTAAGLGILVCAHDLNHSLRHAGEIWLLSAGELAARGHPRDVMQPAILSPVFGVKFELLPAGGTPWLVASGLAPQAATAV</sequence>
<keyword evidence="1 8" id="KW-0813">Transport</keyword>
<keyword evidence="4 8" id="KW-0547">Nucleotide-binding</keyword>
<keyword evidence="11" id="KW-1185">Reference proteome</keyword>
<keyword evidence="2 8" id="KW-1003">Cell membrane</keyword>
<evidence type="ECO:0000256" key="7">
    <source>
        <dbReference type="ARBA" id="ARBA00023136"/>
    </source>
</evidence>
<evidence type="ECO:0000256" key="8">
    <source>
        <dbReference type="HAMAP-Rule" id="MF_01005"/>
    </source>
</evidence>
<dbReference type="InterPro" id="IPR023693">
    <property type="entry name" value="ABC_transptr_BtuD"/>
</dbReference>
<gene>
    <name evidence="8" type="primary">btuD</name>
    <name evidence="10" type="ORF">EZJ58_0714</name>
</gene>
<dbReference type="GO" id="GO:0005524">
    <property type="term" value="F:ATP binding"/>
    <property type="evidence" value="ECO:0007669"/>
    <property type="project" value="UniProtKB-KW"/>
</dbReference>
<comment type="catalytic activity">
    <reaction evidence="8">
        <text>an R-cob(III)alamin(out) + ATP + H2O = an R-cob(III)alamin(in) + ADP + phosphate + H(+)</text>
        <dbReference type="Rhea" id="RHEA:17873"/>
        <dbReference type="ChEBI" id="CHEBI:15377"/>
        <dbReference type="ChEBI" id="CHEBI:15378"/>
        <dbReference type="ChEBI" id="CHEBI:30616"/>
        <dbReference type="ChEBI" id="CHEBI:43474"/>
        <dbReference type="ChEBI" id="CHEBI:140785"/>
        <dbReference type="ChEBI" id="CHEBI:456216"/>
        <dbReference type="EC" id="7.6.2.8"/>
    </reaction>
</comment>
<dbReference type="SMART" id="SM00382">
    <property type="entry name" value="AAA"/>
    <property type="match status" value="1"/>
</dbReference>
<comment type="subunit">
    <text evidence="8">The complex is composed of two ATP-binding proteins (BtuD), two transmembrane proteins (BtuC) and a solute-binding protein (BtuF).</text>
</comment>
<dbReference type="InterPro" id="IPR050153">
    <property type="entry name" value="Metal_Ion_Import_ABC"/>
</dbReference>
<dbReference type="FunFam" id="3.40.50.300:FF:000462">
    <property type="entry name" value="Vitamin B12 import ATP-binding protein BtuD"/>
    <property type="match status" value="1"/>
</dbReference>